<evidence type="ECO:0000256" key="5">
    <source>
        <dbReference type="ARBA" id="ARBA00023004"/>
    </source>
</evidence>
<dbReference type="InterPro" id="IPR012175">
    <property type="entry name" value="Xanth_DH_ssu_bac"/>
</dbReference>
<dbReference type="InterPro" id="IPR001041">
    <property type="entry name" value="2Fe-2S_ferredoxin-type"/>
</dbReference>
<dbReference type="eggNOG" id="COG4630">
    <property type="taxonomic scope" value="Bacteria"/>
</dbReference>
<dbReference type="InterPro" id="IPR016167">
    <property type="entry name" value="FAD-bd_PCMH_sub1"/>
</dbReference>
<dbReference type="InterPro" id="IPR016208">
    <property type="entry name" value="Ald_Oxase/xanthine_DH-like"/>
</dbReference>
<dbReference type="InterPro" id="IPR036010">
    <property type="entry name" value="2Fe-2S_ferredoxin-like_sf"/>
</dbReference>
<dbReference type="InterPro" id="IPR036318">
    <property type="entry name" value="FAD-bd_PCMH-like_sf"/>
</dbReference>
<dbReference type="CDD" id="cd00207">
    <property type="entry name" value="fer2"/>
    <property type="match status" value="1"/>
</dbReference>
<dbReference type="InterPro" id="IPR036683">
    <property type="entry name" value="CO_DH_flav_C_dom_sf"/>
</dbReference>
<dbReference type="InterPro" id="IPR016166">
    <property type="entry name" value="FAD-bd_PCMH"/>
</dbReference>
<dbReference type="Pfam" id="PF00111">
    <property type="entry name" value="Fer2"/>
    <property type="match status" value="1"/>
</dbReference>
<evidence type="ECO:0000259" key="7">
    <source>
        <dbReference type="PROSITE" id="PS51387"/>
    </source>
</evidence>
<reference evidence="9" key="1">
    <citation type="journal article" date="2011" name="J. Bacteriol.">
        <title>Complete genome sequence of NBRC 3288, a unique cellulose-nonproducing strain of Gluconacetobacter xylinus isolated from vinegar.</title>
        <authorList>
            <person name="Ogino H."/>
            <person name="Azuma Y."/>
            <person name="Hosoyama A."/>
            <person name="Nakazawa H."/>
            <person name="Matsutani M."/>
            <person name="Hasegawa A."/>
            <person name="Otsuyama K."/>
            <person name="Matsushita K."/>
            <person name="Fujita N."/>
            <person name="Shirai M."/>
        </authorList>
    </citation>
    <scope>NUCLEOTIDE SEQUENCE [LARGE SCALE GENOMIC DNA]</scope>
    <source>
        <strain evidence="9">NBRC 3288 / BCRC 11682 / LMG 1693</strain>
    </source>
</reference>
<dbReference type="HOGENOM" id="CLU_001681_9_0_5"/>
<evidence type="ECO:0000256" key="4">
    <source>
        <dbReference type="ARBA" id="ARBA00023002"/>
    </source>
</evidence>
<dbReference type="InterPro" id="IPR016169">
    <property type="entry name" value="FAD-bd_PCMH_sub2"/>
</dbReference>
<organism evidence="8 9">
    <name type="scientific">Komagataeibacter medellinensis (strain NBRC 3288 / BCRC 11682 / LMG 1693 / Kondo 51)</name>
    <name type="common">Gluconacetobacter medellinensis</name>
    <dbReference type="NCBI Taxonomy" id="634177"/>
    <lineage>
        <taxon>Bacteria</taxon>
        <taxon>Pseudomonadati</taxon>
        <taxon>Pseudomonadota</taxon>
        <taxon>Alphaproteobacteria</taxon>
        <taxon>Acetobacterales</taxon>
        <taxon>Acetobacteraceae</taxon>
        <taxon>Komagataeibacter</taxon>
    </lineage>
</organism>
<keyword evidence="5" id="KW-0408">Iron</keyword>
<feature type="domain" description="2Fe-2S ferredoxin-type" evidence="6">
    <location>
        <begin position="30"/>
        <end position="115"/>
    </location>
</feature>
<dbReference type="EMBL" id="AP012159">
    <property type="protein sequence ID" value="BAK85101.1"/>
    <property type="molecule type" value="Genomic_DNA"/>
</dbReference>
<dbReference type="Gene3D" id="3.30.43.10">
    <property type="entry name" value="Uridine Diphospho-n-acetylenolpyruvylglucosamine Reductase, domain 2"/>
    <property type="match status" value="1"/>
</dbReference>
<dbReference type="InterPro" id="IPR005107">
    <property type="entry name" value="CO_DH_flav_C"/>
</dbReference>
<dbReference type="InterPro" id="IPR002888">
    <property type="entry name" value="2Fe-2S-bd"/>
</dbReference>
<evidence type="ECO:0000313" key="8">
    <source>
        <dbReference type="EMBL" id="BAK85101.1"/>
    </source>
</evidence>
<dbReference type="PATRIC" id="fig|634177.7.peg.2999"/>
<dbReference type="Proteomes" id="UP000009044">
    <property type="component" value="Chromosome"/>
</dbReference>
<dbReference type="Gene3D" id="1.10.150.120">
    <property type="entry name" value="[2Fe-2S]-binding domain"/>
    <property type="match status" value="1"/>
</dbReference>
<dbReference type="InterPro" id="IPR002346">
    <property type="entry name" value="Mopterin_DH_FAD-bd"/>
</dbReference>
<dbReference type="NCBIfam" id="TIGR02963">
    <property type="entry name" value="xanthine_xdhA"/>
    <property type="match status" value="1"/>
</dbReference>
<dbReference type="SUPFAM" id="SSF55447">
    <property type="entry name" value="CO dehydrogenase flavoprotein C-terminal domain-like"/>
    <property type="match status" value="1"/>
</dbReference>
<dbReference type="GO" id="GO:0051537">
    <property type="term" value="F:2 iron, 2 sulfur cluster binding"/>
    <property type="evidence" value="ECO:0007669"/>
    <property type="project" value="InterPro"/>
</dbReference>
<dbReference type="Pfam" id="PF00941">
    <property type="entry name" value="FAD_binding_5"/>
    <property type="match status" value="1"/>
</dbReference>
<feature type="domain" description="FAD-binding PCMH-type" evidence="7">
    <location>
        <begin position="217"/>
        <end position="392"/>
    </location>
</feature>
<keyword evidence="4" id="KW-0560">Oxidoreductase</keyword>
<dbReference type="STRING" id="634177.GLX_26890"/>
<evidence type="ECO:0000256" key="1">
    <source>
        <dbReference type="ARBA" id="ARBA00022630"/>
    </source>
</evidence>
<gene>
    <name evidence="8" type="ordered locus">GLX_26890</name>
</gene>
<dbReference type="InterPro" id="IPR014307">
    <property type="entry name" value="Xanthine_DH_ssu"/>
</dbReference>
<proteinExistence type="predicted"/>
<dbReference type="PROSITE" id="PS51387">
    <property type="entry name" value="FAD_PCMH"/>
    <property type="match status" value="1"/>
</dbReference>
<dbReference type="Gene3D" id="3.30.465.10">
    <property type="match status" value="1"/>
</dbReference>
<dbReference type="PIRSF" id="PIRSF036557">
    <property type="entry name" value="XdhA_RC"/>
    <property type="match status" value="1"/>
</dbReference>
<dbReference type="Pfam" id="PF01799">
    <property type="entry name" value="Fer2_2"/>
    <property type="match status" value="1"/>
</dbReference>
<evidence type="ECO:0000259" key="6">
    <source>
        <dbReference type="PROSITE" id="PS51085"/>
    </source>
</evidence>
<dbReference type="AlphaFoldDB" id="G2I2X2"/>
<protein>
    <submittedName>
        <fullName evidence="8">Xanthine dehydrogenase</fullName>
    </submittedName>
</protein>
<dbReference type="InterPro" id="IPR036884">
    <property type="entry name" value="2Fe-2S-bd_dom_sf"/>
</dbReference>
<dbReference type="PANTHER" id="PTHR45444:SF3">
    <property type="entry name" value="XANTHINE DEHYDROGENASE"/>
    <property type="match status" value="1"/>
</dbReference>
<dbReference type="Gene3D" id="3.30.390.50">
    <property type="entry name" value="CO dehydrogenase flavoprotein, C-terminal domain"/>
    <property type="match status" value="1"/>
</dbReference>
<dbReference type="PROSITE" id="PS51085">
    <property type="entry name" value="2FE2S_FER_2"/>
    <property type="match status" value="1"/>
</dbReference>
<dbReference type="GO" id="GO:0004854">
    <property type="term" value="F:xanthine dehydrogenase activity"/>
    <property type="evidence" value="ECO:0007669"/>
    <property type="project" value="InterPro"/>
</dbReference>
<keyword evidence="3" id="KW-0274">FAD</keyword>
<dbReference type="InterPro" id="IPR012675">
    <property type="entry name" value="Beta-grasp_dom_sf"/>
</dbReference>
<dbReference type="SUPFAM" id="SSF56176">
    <property type="entry name" value="FAD-binding/transporter-associated domain-like"/>
    <property type="match status" value="1"/>
</dbReference>
<dbReference type="SMART" id="SM01092">
    <property type="entry name" value="CO_deh_flav_C"/>
    <property type="match status" value="1"/>
</dbReference>
<accession>G2I2X2</accession>
<evidence type="ECO:0000256" key="2">
    <source>
        <dbReference type="ARBA" id="ARBA00022723"/>
    </source>
</evidence>
<dbReference type="PROSITE" id="PS00197">
    <property type="entry name" value="2FE2S_FER_1"/>
    <property type="match status" value="1"/>
</dbReference>
<sequence>MAVPAVCLEGGGAVLWPTMFKGTELTGIRHAVRFYVGNECHTLADIPPTRTLLDWLREEKGRTGTKEGCNEGDCGACTVLVVRLEGDRLVWRAVNACIQFVCMLDGAQVLTIEDIRAPDGTLHPVQQAMVDHHGSQCGFCTPGFVMSMVAGRKAAGLAQDERGIDDMLAGNLCRCTGYAPIVRAMRHAMEAGPDHFDAMAQDMADRLMGLRDGATVEVSGPAGSLSIPAGVDGLAATMQAHPDARIVAGATDVGLWVTKGLRVLPHVVSIGQIPELRRIERGPDGLYVGAAVTWQEARSALAAVLPQPNGEVFRRIGSVQVRNAGTVCGNIANGSPIGDGPPVLIAANARLHLRCGDVRRSMALEDFFIDYGRQDRAPGEFVEGVTIPVPGPDTVIRAWKVSKRFDQDISAILGAFSLTLAADGSIADIRIAFGGMAATPRRANRVEAAMRGQMWNETTLEAARNAMAEDFSPITDMRASDWYRRTVAANLLTRLYADCGPEAARAPISVQATYAGHGEHAHG</sequence>
<dbReference type="SUPFAM" id="SSF54292">
    <property type="entry name" value="2Fe-2S ferredoxin-like"/>
    <property type="match status" value="1"/>
</dbReference>
<dbReference type="SUPFAM" id="SSF47741">
    <property type="entry name" value="CO dehydrogenase ISP C-domain like"/>
    <property type="match status" value="1"/>
</dbReference>
<evidence type="ECO:0000256" key="3">
    <source>
        <dbReference type="ARBA" id="ARBA00022827"/>
    </source>
</evidence>
<evidence type="ECO:0000313" key="9">
    <source>
        <dbReference type="Proteomes" id="UP000009044"/>
    </source>
</evidence>
<keyword evidence="1" id="KW-0285">Flavoprotein</keyword>
<dbReference type="Pfam" id="PF03450">
    <property type="entry name" value="CO_deh_flav_C"/>
    <property type="match status" value="1"/>
</dbReference>
<keyword evidence="2" id="KW-0479">Metal-binding</keyword>
<dbReference type="GO" id="GO:0005506">
    <property type="term" value="F:iron ion binding"/>
    <property type="evidence" value="ECO:0007669"/>
    <property type="project" value="InterPro"/>
</dbReference>
<dbReference type="KEGG" id="gxy:GLX_26890"/>
<name>G2I2X2_KOMMN</name>
<dbReference type="InterPro" id="IPR006058">
    <property type="entry name" value="2Fe2S_fd_BS"/>
</dbReference>
<dbReference type="Gene3D" id="3.10.20.30">
    <property type="match status" value="1"/>
</dbReference>
<dbReference type="PANTHER" id="PTHR45444">
    <property type="entry name" value="XANTHINE DEHYDROGENASE"/>
    <property type="match status" value="1"/>
</dbReference>
<dbReference type="GO" id="GO:0071949">
    <property type="term" value="F:FAD binding"/>
    <property type="evidence" value="ECO:0007669"/>
    <property type="project" value="InterPro"/>
</dbReference>